<protein>
    <submittedName>
        <fullName evidence="2">Uncharacterized protein</fullName>
    </submittedName>
</protein>
<dbReference type="RefSeq" id="WP_153360383.1">
    <property type="nucleotide sequence ID" value="NZ_WIXI01000051.1"/>
</dbReference>
<dbReference type="EMBL" id="WIXI01000051">
    <property type="protein sequence ID" value="MQY50081.1"/>
    <property type="molecule type" value="Genomic_DNA"/>
</dbReference>
<keyword evidence="1" id="KW-0812">Transmembrane</keyword>
<evidence type="ECO:0000313" key="3">
    <source>
        <dbReference type="Proteomes" id="UP000435138"/>
    </source>
</evidence>
<name>A0A6A8AMW4_9HYPH</name>
<dbReference type="Proteomes" id="UP000435138">
    <property type="component" value="Unassembled WGS sequence"/>
</dbReference>
<gene>
    <name evidence="2" type="ORF">GAO09_29040</name>
</gene>
<comment type="caution">
    <text evidence="2">The sequence shown here is derived from an EMBL/GenBank/DDBJ whole genome shotgun (WGS) entry which is preliminary data.</text>
</comment>
<dbReference type="PROSITE" id="PS51257">
    <property type="entry name" value="PROKAR_LIPOPROTEIN"/>
    <property type="match status" value="1"/>
</dbReference>
<organism evidence="2 3">
    <name type="scientific">Endobacterium cereale</name>
    <dbReference type="NCBI Taxonomy" id="2663029"/>
    <lineage>
        <taxon>Bacteria</taxon>
        <taxon>Pseudomonadati</taxon>
        <taxon>Pseudomonadota</taxon>
        <taxon>Alphaproteobacteria</taxon>
        <taxon>Hyphomicrobiales</taxon>
        <taxon>Rhizobiaceae</taxon>
        <taxon>Endobacterium</taxon>
    </lineage>
</organism>
<keyword evidence="1" id="KW-0472">Membrane</keyword>
<keyword evidence="1" id="KW-1133">Transmembrane helix</keyword>
<proteinExistence type="predicted"/>
<keyword evidence="3" id="KW-1185">Reference proteome</keyword>
<dbReference type="AlphaFoldDB" id="A0A6A8AMW4"/>
<evidence type="ECO:0000256" key="1">
    <source>
        <dbReference type="SAM" id="Phobius"/>
    </source>
</evidence>
<feature type="transmembrane region" description="Helical" evidence="1">
    <location>
        <begin position="7"/>
        <end position="30"/>
    </location>
</feature>
<reference evidence="2 3" key="1">
    <citation type="submission" date="2019-11" db="EMBL/GenBank/DDBJ databases">
        <title>Genome analysis of Rhizobacterium cereale a novel genus and species isolated from maize roots in North Spain.</title>
        <authorList>
            <person name="Menendez E."/>
            <person name="Flores-Felix J.D."/>
            <person name="Ramirez-Bahena M.-H."/>
            <person name="Igual J.M."/>
            <person name="Garcia-Fraile P."/>
            <person name="Peix A."/>
            <person name="Velazquez E."/>
        </authorList>
    </citation>
    <scope>NUCLEOTIDE SEQUENCE [LARGE SCALE GENOMIC DNA]</scope>
    <source>
        <strain evidence="2 3">RZME27</strain>
    </source>
</reference>
<evidence type="ECO:0000313" key="2">
    <source>
        <dbReference type="EMBL" id="MQY50081.1"/>
    </source>
</evidence>
<sequence>MFLKDCLVLFEACSIVSIACIFIYGAQFVVSCGVLPRASYDVPTAEALFTYLDSAVRRGQSAPFGLLMCKASRSRPAFQVGVKFICVAY</sequence>
<accession>A0A6A8AMW4</accession>